<dbReference type="InterPro" id="IPR011009">
    <property type="entry name" value="Kinase-like_dom_sf"/>
</dbReference>
<dbReference type="PANTHER" id="PTHR24362">
    <property type="entry name" value="SERINE/THREONINE-PROTEIN KINASE NEK"/>
    <property type="match status" value="1"/>
</dbReference>
<dbReference type="OrthoDB" id="2147456at2759"/>
<dbReference type="Pfam" id="PF00069">
    <property type="entry name" value="Pkinase"/>
    <property type="match status" value="1"/>
</dbReference>
<keyword evidence="3" id="KW-1185">Reference proteome</keyword>
<dbReference type="CDD" id="cd00180">
    <property type="entry name" value="PKc"/>
    <property type="match status" value="1"/>
</dbReference>
<dbReference type="Proteomes" id="UP000193920">
    <property type="component" value="Unassembled WGS sequence"/>
</dbReference>
<evidence type="ECO:0000313" key="3">
    <source>
        <dbReference type="Proteomes" id="UP000193920"/>
    </source>
</evidence>
<feature type="non-terminal residue" evidence="2">
    <location>
        <position position="113"/>
    </location>
</feature>
<organism evidence="2 3">
    <name type="scientific">Neocallimastix californiae</name>
    <dbReference type="NCBI Taxonomy" id="1754190"/>
    <lineage>
        <taxon>Eukaryota</taxon>
        <taxon>Fungi</taxon>
        <taxon>Fungi incertae sedis</taxon>
        <taxon>Chytridiomycota</taxon>
        <taxon>Chytridiomycota incertae sedis</taxon>
        <taxon>Neocallimastigomycetes</taxon>
        <taxon>Neocallimastigales</taxon>
        <taxon>Neocallimastigaceae</taxon>
        <taxon>Neocallimastix</taxon>
    </lineage>
</organism>
<dbReference type="STRING" id="1754190.A0A1Y2EMQ6"/>
<proteinExistence type="predicted"/>
<keyword evidence="2" id="KW-0418">Kinase</keyword>
<dbReference type="PROSITE" id="PS50011">
    <property type="entry name" value="PROTEIN_KINASE_DOM"/>
    <property type="match status" value="1"/>
</dbReference>
<gene>
    <name evidence="2" type="ORF">LY90DRAFT_351851</name>
</gene>
<dbReference type="SUPFAM" id="SSF56112">
    <property type="entry name" value="Protein kinase-like (PK-like)"/>
    <property type="match status" value="1"/>
</dbReference>
<dbReference type="InterPro" id="IPR000719">
    <property type="entry name" value="Prot_kinase_dom"/>
</dbReference>
<dbReference type="PANTHER" id="PTHR24362:SF309">
    <property type="entry name" value="PROTEIN KINASE DOMAIN-CONTAINING PROTEIN"/>
    <property type="match status" value="1"/>
</dbReference>
<comment type="caution">
    <text evidence="2">The sequence shown here is derived from an EMBL/GenBank/DDBJ whole genome shotgun (WGS) entry which is preliminary data.</text>
</comment>
<protein>
    <submittedName>
        <fullName evidence="2">Kinase-like protein</fullName>
    </submittedName>
</protein>
<dbReference type="GO" id="GO:0004672">
    <property type="term" value="F:protein kinase activity"/>
    <property type="evidence" value="ECO:0007669"/>
    <property type="project" value="InterPro"/>
</dbReference>
<dbReference type="EMBL" id="MCOG01000037">
    <property type="protein sequence ID" value="ORY72861.1"/>
    <property type="molecule type" value="Genomic_DNA"/>
</dbReference>
<evidence type="ECO:0000313" key="2">
    <source>
        <dbReference type="EMBL" id="ORY72861.1"/>
    </source>
</evidence>
<evidence type="ECO:0000259" key="1">
    <source>
        <dbReference type="PROSITE" id="PS50011"/>
    </source>
</evidence>
<sequence length="113" mass="12858">LVSQFYKNGSLGQYLTTNSSISMDEKEEFVVEIVEGLDICHSQNLVHGNLKPSNILLDEYYHALLSDFSTNHMSPENPNTIQRQWLAPELKEKSALFTIASDIYSLGLIIYYI</sequence>
<dbReference type="Gene3D" id="1.10.510.10">
    <property type="entry name" value="Transferase(Phosphotransferase) domain 1"/>
    <property type="match status" value="1"/>
</dbReference>
<dbReference type="GO" id="GO:0005524">
    <property type="term" value="F:ATP binding"/>
    <property type="evidence" value="ECO:0007669"/>
    <property type="project" value="InterPro"/>
</dbReference>
<dbReference type="AlphaFoldDB" id="A0A1Y2EMQ6"/>
<accession>A0A1Y2EMQ6</accession>
<name>A0A1Y2EMQ6_9FUNG</name>
<reference evidence="2 3" key="1">
    <citation type="submission" date="2016-08" db="EMBL/GenBank/DDBJ databases">
        <title>A Parts List for Fungal Cellulosomes Revealed by Comparative Genomics.</title>
        <authorList>
            <consortium name="DOE Joint Genome Institute"/>
            <person name="Haitjema C.H."/>
            <person name="Gilmore S.P."/>
            <person name="Henske J.K."/>
            <person name="Solomon K.V."/>
            <person name="De Groot R."/>
            <person name="Kuo A."/>
            <person name="Mondo S.J."/>
            <person name="Salamov A.A."/>
            <person name="Labutti K."/>
            <person name="Zhao Z."/>
            <person name="Chiniquy J."/>
            <person name="Barry K."/>
            <person name="Brewer H.M."/>
            <person name="Purvine S.O."/>
            <person name="Wright A.T."/>
            <person name="Boxma B."/>
            <person name="Van Alen T."/>
            <person name="Hackstein J.H."/>
            <person name="Baker S.E."/>
            <person name="Grigoriev I.V."/>
            <person name="O'Malley M.A."/>
        </authorList>
    </citation>
    <scope>NUCLEOTIDE SEQUENCE [LARGE SCALE GENOMIC DNA]</scope>
    <source>
        <strain evidence="2 3">G1</strain>
    </source>
</reference>
<feature type="non-terminal residue" evidence="2">
    <location>
        <position position="1"/>
    </location>
</feature>
<feature type="domain" description="Protein kinase" evidence="1">
    <location>
        <begin position="1"/>
        <end position="113"/>
    </location>
</feature>
<keyword evidence="2" id="KW-0808">Transferase</keyword>